<evidence type="ECO:0000256" key="6">
    <source>
        <dbReference type="ARBA" id="ARBA00022692"/>
    </source>
</evidence>
<reference evidence="20 21" key="1">
    <citation type="submission" date="2016-04" db="EMBL/GenBank/DDBJ databases">
        <authorList>
            <person name="Evans L.H."/>
            <person name="Alamgir A."/>
            <person name="Owens N."/>
            <person name="Weber N.D."/>
            <person name="Virtaneva K."/>
            <person name="Barbian K."/>
            <person name="Babar A."/>
            <person name="Rosenke K."/>
        </authorList>
    </citation>
    <scope>NUCLEOTIDE SEQUENCE [LARGE SCALE GENOMIC DNA]</scope>
    <source>
        <strain evidence="20 21">LMa1</strain>
    </source>
</reference>
<dbReference type="STRING" id="1838280.A6M21_04655"/>
<sequence length="128" mass="13722">MTHRTHNDNFSRSLRCALVGVAYALRTQANMRFHFLAAAVVLLAALALGVTAGEFALLFFAVFLVLTAEMFNTAVEKVVDLITSEYHPLARAAKDAAAGAVLLAALNSVIIGLLVFLPRLAGILVNRK</sequence>
<keyword evidence="13" id="KW-0594">Phospholipid biosynthesis</keyword>
<keyword evidence="18" id="KW-0479">Metal-binding</keyword>
<organism evidence="20 21">
    <name type="scientific">Desulfotomaculum copahuensis</name>
    <dbReference type="NCBI Taxonomy" id="1838280"/>
    <lineage>
        <taxon>Bacteria</taxon>
        <taxon>Bacillati</taxon>
        <taxon>Bacillota</taxon>
        <taxon>Clostridia</taxon>
        <taxon>Eubacteriales</taxon>
        <taxon>Desulfotomaculaceae</taxon>
        <taxon>Desulfotomaculum</taxon>
    </lineage>
</organism>
<evidence type="ECO:0000256" key="9">
    <source>
        <dbReference type="ARBA" id="ARBA00022840"/>
    </source>
</evidence>
<comment type="similarity">
    <text evidence="2">Belongs to the bacterial diacylglycerol kinase family.</text>
</comment>
<dbReference type="GO" id="GO:0008654">
    <property type="term" value="P:phospholipid biosynthetic process"/>
    <property type="evidence" value="ECO:0007669"/>
    <property type="project" value="UniProtKB-KW"/>
</dbReference>
<keyword evidence="4" id="KW-0444">Lipid biosynthesis</keyword>
<comment type="caution">
    <text evidence="20">The sequence shown here is derived from an EMBL/GenBank/DDBJ whole genome shotgun (WGS) entry which is preliminary data.</text>
</comment>
<evidence type="ECO:0000256" key="15">
    <source>
        <dbReference type="PIRSR" id="PIRSR600829-1"/>
    </source>
</evidence>
<feature type="binding site" evidence="17">
    <location>
        <begin position="85"/>
        <end position="87"/>
    </location>
    <ligand>
        <name>ATP</name>
        <dbReference type="ChEBI" id="CHEBI:30616"/>
    </ligand>
</feature>
<feature type="active site" description="Proton acceptor" evidence="15">
    <location>
        <position position="69"/>
    </location>
</feature>
<evidence type="ECO:0000256" key="16">
    <source>
        <dbReference type="PIRSR" id="PIRSR600829-2"/>
    </source>
</evidence>
<evidence type="ECO:0000256" key="7">
    <source>
        <dbReference type="ARBA" id="ARBA00022741"/>
    </source>
</evidence>
<evidence type="ECO:0000256" key="10">
    <source>
        <dbReference type="ARBA" id="ARBA00022989"/>
    </source>
</evidence>
<dbReference type="Proteomes" id="UP000078532">
    <property type="component" value="Unassembled WGS sequence"/>
</dbReference>
<keyword evidence="5" id="KW-0808">Transferase</keyword>
<comment type="subcellular location">
    <subcellularLocation>
        <location evidence="1">Cell membrane</location>
        <topology evidence="1">Multi-pass membrane protein</topology>
    </subcellularLocation>
</comment>
<evidence type="ECO:0000256" key="19">
    <source>
        <dbReference type="SAM" id="Phobius"/>
    </source>
</evidence>
<dbReference type="Pfam" id="PF01219">
    <property type="entry name" value="DAGK_prokar"/>
    <property type="match status" value="1"/>
</dbReference>
<evidence type="ECO:0000256" key="14">
    <source>
        <dbReference type="ARBA" id="ARBA00023264"/>
    </source>
</evidence>
<evidence type="ECO:0000313" key="20">
    <source>
        <dbReference type="EMBL" id="OAT85788.1"/>
    </source>
</evidence>
<dbReference type="InterPro" id="IPR036945">
    <property type="entry name" value="DAGK_sf"/>
</dbReference>
<feature type="binding site" evidence="17">
    <location>
        <position position="76"/>
    </location>
    <ligand>
        <name>ATP</name>
        <dbReference type="ChEBI" id="CHEBI:30616"/>
    </ligand>
</feature>
<feature type="binding site" evidence="17">
    <location>
        <begin position="94"/>
        <end position="95"/>
    </location>
    <ligand>
        <name>ATP</name>
        <dbReference type="ChEBI" id="CHEBI:30616"/>
    </ligand>
</feature>
<dbReference type="RefSeq" id="WP_066666528.1">
    <property type="nucleotide sequence ID" value="NZ_LYVF01000047.1"/>
</dbReference>
<keyword evidence="7 17" id="KW-0547">Nucleotide-binding</keyword>
<evidence type="ECO:0000256" key="18">
    <source>
        <dbReference type="PIRSR" id="PIRSR600829-4"/>
    </source>
</evidence>
<dbReference type="AlphaFoldDB" id="A0A1B7LHQ1"/>
<feature type="binding site" evidence="18">
    <location>
        <position position="76"/>
    </location>
    <ligand>
        <name>a divalent metal cation</name>
        <dbReference type="ChEBI" id="CHEBI:60240"/>
    </ligand>
</feature>
<evidence type="ECO:0000256" key="4">
    <source>
        <dbReference type="ARBA" id="ARBA00022516"/>
    </source>
</evidence>
<keyword evidence="14" id="KW-1208">Phospholipid metabolism</keyword>
<evidence type="ECO:0000256" key="13">
    <source>
        <dbReference type="ARBA" id="ARBA00023209"/>
    </source>
</evidence>
<keyword evidence="12 19" id="KW-0472">Membrane</keyword>
<evidence type="ECO:0000256" key="8">
    <source>
        <dbReference type="ARBA" id="ARBA00022777"/>
    </source>
</evidence>
<keyword evidence="11" id="KW-0443">Lipid metabolism</keyword>
<dbReference type="InterPro" id="IPR033717">
    <property type="entry name" value="UDPK"/>
</dbReference>
<accession>A0A1B7LHQ1</accession>
<evidence type="ECO:0000256" key="3">
    <source>
        <dbReference type="ARBA" id="ARBA00022475"/>
    </source>
</evidence>
<feature type="transmembrane region" description="Helical" evidence="19">
    <location>
        <begin position="96"/>
        <end position="117"/>
    </location>
</feature>
<name>A0A1B7LHQ1_9FIRM</name>
<keyword evidence="9 17" id="KW-0067">ATP-binding</keyword>
<dbReference type="InterPro" id="IPR000829">
    <property type="entry name" value="DAGK"/>
</dbReference>
<protein>
    <submittedName>
        <fullName evidence="20">Diacylglycerol kinase</fullName>
    </submittedName>
</protein>
<dbReference type="OrthoDB" id="9789934at2"/>
<evidence type="ECO:0000313" key="21">
    <source>
        <dbReference type="Proteomes" id="UP000078532"/>
    </source>
</evidence>
<keyword evidence="8 20" id="KW-0418">Kinase</keyword>
<dbReference type="EMBL" id="LYVF01000047">
    <property type="protein sequence ID" value="OAT85788.1"/>
    <property type="molecule type" value="Genomic_DNA"/>
</dbReference>
<proteinExistence type="inferred from homology"/>
<evidence type="ECO:0000256" key="17">
    <source>
        <dbReference type="PIRSR" id="PIRSR600829-3"/>
    </source>
</evidence>
<dbReference type="Gene3D" id="1.10.287.3610">
    <property type="match status" value="1"/>
</dbReference>
<feature type="transmembrane region" description="Helical" evidence="19">
    <location>
        <begin position="33"/>
        <end position="50"/>
    </location>
</feature>
<keyword evidence="3" id="KW-1003">Cell membrane</keyword>
<dbReference type="GO" id="GO:0005524">
    <property type="term" value="F:ATP binding"/>
    <property type="evidence" value="ECO:0007669"/>
    <property type="project" value="UniProtKB-KW"/>
</dbReference>
<dbReference type="PANTHER" id="PTHR34299">
    <property type="entry name" value="DIACYLGLYCEROL KINASE"/>
    <property type="match status" value="1"/>
</dbReference>
<evidence type="ECO:0000256" key="5">
    <source>
        <dbReference type="ARBA" id="ARBA00022679"/>
    </source>
</evidence>
<evidence type="ECO:0000256" key="2">
    <source>
        <dbReference type="ARBA" id="ARBA00005967"/>
    </source>
</evidence>
<comment type="cofactor">
    <cofactor evidence="18">
        <name>Mg(2+)</name>
        <dbReference type="ChEBI" id="CHEBI:18420"/>
    </cofactor>
    <text evidence="18">Mn(2+), Zn(2+), Cd(2+) and Co(2+) support activity to lesser extents.</text>
</comment>
<gene>
    <name evidence="20" type="ORF">A6M21_04655</name>
</gene>
<dbReference type="CDD" id="cd14265">
    <property type="entry name" value="UDPK_IM_like"/>
    <property type="match status" value="1"/>
</dbReference>
<feature type="binding site" evidence="16">
    <location>
        <position position="69"/>
    </location>
    <ligand>
        <name>substrate</name>
    </ligand>
</feature>
<dbReference type="GO" id="GO:0046872">
    <property type="term" value="F:metal ion binding"/>
    <property type="evidence" value="ECO:0007669"/>
    <property type="project" value="UniProtKB-KW"/>
</dbReference>
<keyword evidence="21" id="KW-1185">Reference proteome</keyword>
<dbReference type="GO" id="GO:0016301">
    <property type="term" value="F:kinase activity"/>
    <property type="evidence" value="ECO:0007669"/>
    <property type="project" value="UniProtKB-KW"/>
</dbReference>
<dbReference type="GO" id="GO:0005886">
    <property type="term" value="C:plasma membrane"/>
    <property type="evidence" value="ECO:0007669"/>
    <property type="project" value="UniProtKB-SubCell"/>
</dbReference>
<keyword evidence="10 19" id="KW-1133">Transmembrane helix</keyword>
<evidence type="ECO:0000256" key="1">
    <source>
        <dbReference type="ARBA" id="ARBA00004651"/>
    </source>
</evidence>
<evidence type="ECO:0000256" key="12">
    <source>
        <dbReference type="ARBA" id="ARBA00023136"/>
    </source>
</evidence>
<dbReference type="PANTHER" id="PTHR34299:SF1">
    <property type="entry name" value="DIACYLGLYCEROL KINASE"/>
    <property type="match status" value="1"/>
</dbReference>
<keyword evidence="6 19" id="KW-0812">Transmembrane</keyword>
<keyword evidence="18" id="KW-0460">Magnesium</keyword>
<evidence type="ECO:0000256" key="11">
    <source>
        <dbReference type="ARBA" id="ARBA00023098"/>
    </source>
</evidence>